<gene>
    <name evidence="2" type="ORF">TNCT_660581</name>
</gene>
<dbReference type="AlphaFoldDB" id="A0A8X6GYQ1"/>
<dbReference type="Proteomes" id="UP000887116">
    <property type="component" value="Unassembled WGS sequence"/>
</dbReference>
<sequence>MTLRIIFGQIPPQLYLGFEVMMPGKLLWAIMLKKFALSLKQINGHMYRVLLIMLICLPVVVLLFGFLNQTGGVDPIGSRTPGTDGQHWKLRQLKV</sequence>
<name>A0A8X6GYQ1_TRICU</name>
<evidence type="ECO:0000313" key="3">
    <source>
        <dbReference type="Proteomes" id="UP000887116"/>
    </source>
</evidence>
<keyword evidence="1" id="KW-0472">Membrane</keyword>
<accession>A0A8X6GYQ1</accession>
<dbReference type="OrthoDB" id="10482911at2759"/>
<keyword evidence="1" id="KW-1133">Transmembrane helix</keyword>
<feature type="transmembrane region" description="Helical" evidence="1">
    <location>
        <begin position="49"/>
        <end position="67"/>
    </location>
</feature>
<comment type="caution">
    <text evidence="2">The sequence shown here is derived from an EMBL/GenBank/DDBJ whole genome shotgun (WGS) entry which is preliminary data.</text>
</comment>
<dbReference type="EMBL" id="BMAO01036581">
    <property type="protein sequence ID" value="GFR11780.1"/>
    <property type="molecule type" value="Genomic_DNA"/>
</dbReference>
<keyword evidence="3" id="KW-1185">Reference proteome</keyword>
<keyword evidence="1" id="KW-0812">Transmembrane</keyword>
<evidence type="ECO:0000313" key="2">
    <source>
        <dbReference type="EMBL" id="GFR11780.1"/>
    </source>
</evidence>
<feature type="transmembrane region" description="Helical" evidence="1">
    <location>
        <begin position="20"/>
        <end position="37"/>
    </location>
</feature>
<evidence type="ECO:0000256" key="1">
    <source>
        <dbReference type="SAM" id="Phobius"/>
    </source>
</evidence>
<reference evidence="2" key="1">
    <citation type="submission" date="2020-07" db="EMBL/GenBank/DDBJ databases">
        <title>Multicomponent nature underlies the extraordinary mechanical properties of spider dragline silk.</title>
        <authorList>
            <person name="Kono N."/>
            <person name="Nakamura H."/>
            <person name="Mori M."/>
            <person name="Yoshida Y."/>
            <person name="Ohtoshi R."/>
            <person name="Malay A.D."/>
            <person name="Moran D.A.P."/>
            <person name="Tomita M."/>
            <person name="Numata K."/>
            <person name="Arakawa K."/>
        </authorList>
    </citation>
    <scope>NUCLEOTIDE SEQUENCE</scope>
</reference>
<organism evidence="2 3">
    <name type="scientific">Trichonephila clavata</name>
    <name type="common">Joro spider</name>
    <name type="synonym">Nephila clavata</name>
    <dbReference type="NCBI Taxonomy" id="2740835"/>
    <lineage>
        <taxon>Eukaryota</taxon>
        <taxon>Metazoa</taxon>
        <taxon>Ecdysozoa</taxon>
        <taxon>Arthropoda</taxon>
        <taxon>Chelicerata</taxon>
        <taxon>Arachnida</taxon>
        <taxon>Araneae</taxon>
        <taxon>Araneomorphae</taxon>
        <taxon>Entelegynae</taxon>
        <taxon>Araneoidea</taxon>
        <taxon>Nephilidae</taxon>
        <taxon>Trichonephila</taxon>
    </lineage>
</organism>
<proteinExistence type="predicted"/>
<protein>
    <submittedName>
        <fullName evidence="2">Uncharacterized protein</fullName>
    </submittedName>
</protein>